<gene>
    <name evidence="1" type="ORF">G7Y89_g3818</name>
</gene>
<organism evidence="1 2">
    <name type="scientific">Cudoniella acicularis</name>
    <dbReference type="NCBI Taxonomy" id="354080"/>
    <lineage>
        <taxon>Eukaryota</taxon>
        <taxon>Fungi</taxon>
        <taxon>Dikarya</taxon>
        <taxon>Ascomycota</taxon>
        <taxon>Pezizomycotina</taxon>
        <taxon>Leotiomycetes</taxon>
        <taxon>Helotiales</taxon>
        <taxon>Tricladiaceae</taxon>
        <taxon>Cudoniella</taxon>
    </lineage>
</organism>
<dbReference type="EMBL" id="JAAMPI010000195">
    <property type="protein sequence ID" value="KAF4634283.1"/>
    <property type="molecule type" value="Genomic_DNA"/>
</dbReference>
<accession>A0A8H4RRG1</accession>
<reference evidence="1 2" key="1">
    <citation type="submission" date="2020-03" db="EMBL/GenBank/DDBJ databases">
        <title>Draft Genome Sequence of Cudoniella acicularis.</title>
        <authorList>
            <person name="Buettner E."/>
            <person name="Kellner H."/>
        </authorList>
    </citation>
    <scope>NUCLEOTIDE SEQUENCE [LARGE SCALE GENOMIC DNA]</scope>
    <source>
        <strain evidence="1 2">DSM 108380</strain>
    </source>
</reference>
<dbReference type="AlphaFoldDB" id="A0A8H4RRG1"/>
<comment type="caution">
    <text evidence="1">The sequence shown here is derived from an EMBL/GenBank/DDBJ whole genome shotgun (WGS) entry which is preliminary data.</text>
</comment>
<keyword evidence="2" id="KW-1185">Reference proteome</keyword>
<proteinExistence type="predicted"/>
<protein>
    <submittedName>
        <fullName evidence="1">Uncharacterized protein</fullName>
    </submittedName>
</protein>
<sequence length="214" mass="25386">MYPKAQILDYNFTYLFYNIQVIATTLVFRSLNEPTTRNPRVYTDFWWWVRVRIRIEFHLILHHATPLSDQESRQPRRNWDIKYWEKCLIGRKVGIKEGTGEEASFDVVVPTRGKELTPKIRNKVCALAEDGHRVLYIMARYKLSRKAVRYTLDHEASRPETNESIRRPGAKKTYSHLDERNILWHAREYPQNTYAQLIKVTGVTCSPKVVRHIL</sequence>
<dbReference type="Proteomes" id="UP000566819">
    <property type="component" value="Unassembled WGS sequence"/>
</dbReference>
<evidence type="ECO:0000313" key="2">
    <source>
        <dbReference type="Proteomes" id="UP000566819"/>
    </source>
</evidence>
<name>A0A8H4RRG1_9HELO</name>
<evidence type="ECO:0000313" key="1">
    <source>
        <dbReference type="EMBL" id="KAF4634283.1"/>
    </source>
</evidence>